<dbReference type="InterPro" id="IPR050682">
    <property type="entry name" value="ModA/WtpA"/>
</dbReference>
<dbReference type="EMBL" id="VJVV01000004">
    <property type="protein sequence ID" value="TRO82273.1"/>
    <property type="molecule type" value="Genomic_DNA"/>
</dbReference>
<evidence type="ECO:0000256" key="1">
    <source>
        <dbReference type="ARBA" id="ARBA00023014"/>
    </source>
</evidence>
<keyword evidence="1" id="KW-0479">Metal-binding</keyword>
<dbReference type="GO" id="GO:0015689">
    <property type="term" value="P:molybdate ion transport"/>
    <property type="evidence" value="ECO:0007669"/>
    <property type="project" value="TreeGrafter"/>
</dbReference>
<dbReference type="InterPro" id="IPR006311">
    <property type="entry name" value="TAT_signal"/>
</dbReference>
<dbReference type="Gene3D" id="3.40.190.10">
    <property type="entry name" value="Periplasmic binding protein-like II"/>
    <property type="match status" value="2"/>
</dbReference>
<name>A0A550JGE7_9BACT</name>
<keyword evidence="1" id="KW-0408">Iron</keyword>
<dbReference type="RefSeq" id="WP_092057314.1">
    <property type="nucleotide sequence ID" value="NZ_FOJJ01000034.1"/>
</dbReference>
<dbReference type="Proteomes" id="UP000317155">
    <property type="component" value="Unassembled WGS sequence"/>
</dbReference>
<dbReference type="PANTHER" id="PTHR30632">
    <property type="entry name" value="MOLYBDATE-BINDING PERIPLASMIC PROTEIN"/>
    <property type="match status" value="1"/>
</dbReference>
<dbReference type="OrthoDB" id="9786399at2"/>
<keyword evidence="3" id="KW-1185">Reference proteome</keyword>
<dbReference type="SUPFAM" id="SSF53850">
    <property type="entry name" value="Periplasmic binding protein-like II"/>
    <property type="match status" value="1"/>
</dbReference>
<comment type="caution">
    <text evidence="2">The sequence shown here is derived from an EMBL/GenBank/DDBJ whole genome shotgun (WGS) entry which is preliminary data.</text>
</comment>
<dbReference type="PROSITE" id="PS51318">
    <property type="entry name" value="TAT"/>
    <property type="match status" value="1"/>
</dbReference>
<dbReference type="AlphaFoldDB" id="A0A550JGE7"/>
<gene>
    <name evidence="2" type="ORF">FL622_06765</name>
</gene>
<evidence type="ECO:0000313" key="3">
    <source>
        <dbReference type="Proteomes" id="UP000317155"/>
    </source>
</evidence>
<dbReference type="Pfam" id="PF13531">
    <property type="entry name" value="SBP_bac_11"/>
    <property type="match status" value="1"/>
</dbReference>
<reference evidence="2 3" key="1">
    <citation type="submission" date="2019-07" db="EMBL/GenBank/DDBJ databases">
        <title>Insights of Desulfuromonas acetexigens electromicrobiology.</title>
        <authorList>
            <person name="Katuri K."/>
            <person name="Sapireddy V."/>
            <person name="Shaw D.R."/>
            <person name="Saikaly P."/>
        </authorList>
    </citation>
    <scope>NUCLEOTIDE SEQUENCE [LARGE SCALE GENOMIC DNA]</scope>
    <source>
        <strain evidence="2 3">2873</strain>
    </source>
</reference>
<dbReference type="GO" id="GO:0030973">
    <property type="term" value="F:molybdate ion binding"/>
    <property type="evidence" value="ECO:0007669"/>
    <property type="project" value="TreeGrafter"/>
</dbReference>
<organism evidence="2 3">
    <name type="scientific">Trichloromonas acetexigens</name>
    <dbReference type="NCBI Taxonomy" id="38815"/>
    <lineage>
        <taxon>Bacteria</taxon>
        <taxon>Pseudomonadati</taxon>
        <taxon>Thermodesulfobacteriota</taxon>
        <taxon>Desulfuromonadia</taxon>
        <taxon>Desulfuromonadales</taxon>
        <taxon>Trichloromonadaceae</taxon>
        <taxon>Trichloromonas</taxon>
    </lineage>
</organism>
<dbReference type="GO" id="GO:0051536">
    <property type="term" value="F:iron-sulfur cluster binding"/>
    <property type="evidence" value="ECO:0007669"/>
    <property type="project" value="UniProtKB-KW"/>
</dbReference>
<accession>A0A550JGE7</accession>
<protein>
    <submittedName>
        <fullName evidence="2">ABC transporter substrate-binding protein</fullName>
    </submittedName>
</protein>
<evidence type="ECO:0000313" key="2">
    <source>
        <dbReference type="EMBL" id="TRO82273.1"/>
    </source>
</evidence>
<dbReference type="PANTHER" id="PTHR30632:SF0">
    <property type="entry name" value="SULFATE-BINDING PROTEIN"/>
    <property type="match status" value="1"/>
</dbReference>
<sequence length="291" mass="30741">MSEKICDHNRRAFIGTALAGSAFALAGVATARAATDVGRGRFGGEQLQVWSCGGLAEAMIPAHQLYEERSGAKITYTGAFAAALGKSLQGSATTDVFAGRVLSLAKALRESDKMDYFKPLCFTSYILVTPKGNPGGIAGIEDLAKPGVRVAMAPDSSPPGGQAATVLLEKAGIAEAVMKNVANPGTCVQRTVSEVVTGKADVMIVEKRITRMAEFSGKLESIEIPAKFFPPAPLTFTVGVMKSARNRSLADDYVAFLISLEGQAYFERMGFIPAISKEGRQLVEKLGVKDV</sequence>
<proteinExistence type="predicted"/>
<keyword evidence="1" id="KW-0411">Iron-sulfur</keyword>